<keyword evidence="3" id="KW-1185">Reference proteome</keyword>
<evidence type="ECO:0000313" key="3">
    <source>
        <dbReference type="Proteomes" id="UP001289374"/>
    </source>
</evidence>
<proteinExistence type="predicted"/>
<organism evidence="2 3">
    <name type="scientific">Sesamum angolense</name>
    <dbReference type="NCBI Taxonomy" id="2727404"/>
    <lineage>
        <taxon>Eukaryota</taxon>
        <taxon>Viridiplantae</taxon>
        <taxon>Streptophyta</taxon>
        <taxon>Embryophyta</taxon>
        <taxon>Tracheophyta</taxon>
        <taxon>Spermatophyta</taxon>
        <taxon>Magnoliopsida</taxon>
        <taxon>eudicotyledons</taxon>
        <taxon>Gunneridae</taxon>
        <taxon>Pentapetalae</taxon>
        <taxon>asterids</taxon>
        <taxon>lamiids</taxon>
        <taxon>Lamiales</taxon>
        <taxon>Pedaliaceae</taxon>
        <taxon>Sesamum</taxon>
    </lineage>
</organism>
<protein>
    <recommendedName>
        <fullName evidence="1">F-box associated beta-propeller type 1 domain-containing protein</fullName>
    </recommendedName>
</protein>
<dbReference type="Proteomes" id="UP001289374">
    <property type="component" value="Unassembled WGS sequence"/>
</dbReference>
<evidence type="ECO:0000313" key="2">
    <source>
        <dbReference type="EMBL" id="KAK4403963.1"/>
    </source>
</evidence>
<gene>
    <name evidence="2" type="ORF">Sango_0764900</name>
</gene>
<dbReference type="InterPro" id="IPR006527">
    <property type="entry name" value="F-box-assoc_dom_typ1"/>
</dbReference>
<feature type="domain" description="F-box associated beta-propeller type 1" evidence="1">
    <location>
        <begin position="75"/>
        <end position="217"/>
    </location>
</feature>
<sequence length="240" mass="28183">MHMRSKEMSETRSIMLINCLLFLGKTADDILYLDTHALSFHDLYRPTLSPILPDVFVPLGNMYTPKFVGHLDLDSSYEEDRYIMTNVYDASIDSCRIIDTKLPDLDHKPEFNLFFNGAQHWKVTAHDWYEQNANHDDVGYKILCFDMSSEVFKWISYPRTYYHEDDRKCEALVSLKQCFAIVQYGFESVDCIEIWVMKEYGLSESWTKKFVIDPNSKNFDLVPKCCSWQDEWIVLKSTGN</sequence>
<reference evidence="2" key="1">
    <citation type="submission" date="2020-06" db="EMBL/GenBank/DDBJ databases">
        <authorList>
            <person name="Li T."/>
            <person name="Hu X."/>
            <person name="Zhang T."/>
            <person name="Song X."/>
            <person name="Zhang H."/>
            <person name="Dai N."/>
            <person name="Sheng W."/>
            <person name="Hou X."/>
            <person name="Wei L."/>
        </authorList>
    </citation>
    <scope>NUCLEOTIDE SEQUENCE</scope>
    <source>
        <strain evidence="2">K16</strain>
        <tissue evidence="2">Leaf</tissue>
    </source>
</reference>
<name>A0AAE1X2Y1_9LAMI</name>
<comment type="caution">
    <text evidence="2">The sequence shown here is derived from an EMBL/GenBank/DDBJ whole genome shotgun (WGS) entry which is preliminary data.</text>
</comment>
<dbReference type="InterPro" id="IPR017451">
    <property type="entry name" value="F-box-assoc_interact_dom"/>
</dbReference>
<dbReference type="AlphaFoldDB" id="A0AAE1X2Y1"/>
<dbReference type="EMBL" id="JACGWL010000004">
    <property type="protein sequence ID" value="KAK4403963.1"/>
    <property type="molecule type" value="Genomic_DNA"/>
</dbReference>
<dbReference type="Pfam" id="PF07734">
    <property type="entry name" value="FBA_1"/>
    <property type="match status" value="1"/>
</dbReference>
<reference evidence="2" key="2">
    <citation type="journal article" date="2024" name="Plant">
        <title>Genomic evolution and insights into agronomic trait innovations of Sesamum species.</title>
        <authorList>
            <person name="Miao H."/>
            <person name="Wang L."/>
            <person name="Qu L."/>
            <person name="Liu H."/>
            <person name="Sun Y."/>
            <person name="Le M."/>
            <person name="Wang Q."/>
            <person name="Wei S."/>
            <person name="Zheng Y."/>
            <person name="Lin W."/>
            <person name="Duan Y."/>
            <person name="Cao H."/>
            <person name="Xiong S."/>
            <person name="Wang X."/>
            <person name="Wei L."/>
            <person name="Li C."/>
            <person name="Ma Q."/>
            <person name="Ju M."/>
            <person name="Zhao R."/>
            <person name="Li G."/>
            <person name="Mu C."/>
            <person name="Tian Q."/>
            <person name="Mei H."/>
            <person name="Zhang T."/>
            <person name="Gao T."/>
            <person name="Zhang H."/>
        </authorList>
    </citation>
    <scope>NUCLEOTIDE SEQUENCE</scope>
    <source>
        <strain evidence="2">K16</strain>
    </source>
</reference>
<evidence type="ECO:0000259" key="1">
    <source>
        <dbReference type="Pfam" id="PF07734"/>
    </source>
</evidence>
<dbReference type="NCBIfam" id="TIGR01640">
    <property type="entry name" value="F_box_assoc_1"/>
    <property type="match status" value="1"/>
</dbReference>
<accession>A0AAE1X2Y1</accession>